<keyword evidence="2" id="KW-1185">Reference proteome</keyword>
<dbReference type="AlphaFoldDB" id="A0AAV7TSE2"/>
<evidence type="ECO:0000313" key="2">
    <source>
        <dbReference type="Proteomes" id="UP001066276"/>
    </source>
</evidence>
<sequence length="119" mass="12855">MLGTCSEEGRVRGLEYLRQPLPLPRGCLPHPQTCRGDVRRCGLHGTAKDARGRTIWQINNAEEGKALLLGVLMPRPSDAIESSILAGWQTPVEGEAGFGRGRVGGVGLVNMPNDAWSCY</sequence>
<gene>
    <name evidence="1" type="ORF">NDU88_003886</name>
</gene>
<proteinExistence type="predicted"/>
<comment type="caution">
    <text evidence="1">The sequence shown here is derived from an EMBL/GenBank/DDBJ whole genome shotgun (WGS) entry which is preliminary data.</text>
</comment>
<reference evidence="1" key="1">
    <citation type="journal article" date="2022" name="bioRxiv">
        <title>Sequencing and chromosome-scale assembly of the giantPleurodeles waltlgenome.</title>
        <authorList>
            <person name="Brown T."/>
            <person name="Elewa A."/>
            <person name="Iarovenko S."/>
            <person name="Subramanian E."/>
            <person name="Araus A.J."/>
            <person name="Petzold A."/>
            <person name="Susuki M."/>
            <person name="Suzuki K.-i.T."/>
            <person name="Hayashi T."/>
            <person name="Toyoda A."/>
            <person name="Oliveira C."/>
            <person name="Osipova E."/>
            <person name="Leigh N.D."/>
            <person name="Simon A."/>
            <person name="Yun M.H."/>
        </authorList>
    </citation>
    <scope>NUCLEOTIDE SEQUENCE</scope>
    <source>
        <strain evidence="1">20211129_DDA</strain>
        <tissue evidence="1">Liver</tissue>
    </source>
</reference>
<evidence type="ECO:0000313" key="1">
    <source>
        <dbReference type="EMBL" id="KAJ1178643.1"/>
    </source>
</evidence>
<dbReference type="Proteomes" id="UP001066276">
    <property type="component" value="Chromosome 3_2"/>
</dbReference>
<dbReference type="EMBL" id="JANPWB010000006">
    <property type="protein sequence ID" value="KAJ1178643.1"/>
    <property type="molecule type" value="Genomic_DNA"/>
</dbReference>
<organism evidence="1 2">
    <name type="scientific">Pleurodeles waltl</name>
    <name type="common">Iberian ribbed newt</name>
    <dbReference type="NCBI Taxonomy" id="8319"/>
    <lineage>
        <taxon>Eukaryota</taxon>
        <taxon>Metazoa</taxon>
        <taxon>Chordata</taxon>
        <taxon>Craniata</taxon>
        <taxon>Vertebrata</taxon>
        <taxon>Euteleostomi</taxon>
        <taxon>Amphibia</taxon>
        <taxon>Batrachia</taxon>
        <taxon>Caudata</taxon>
        <taxon>Salamandroidea</taxon>
        <taxon>Salamandridae</taxon>
        <taxon>Pleurodelinae</taxon>
        <taxon>Pleurodeles</taxon>
    </lineage>
</organism>
<accession>A0AAV7TSE2</accession>
<protein>
    <submittedName>
        <fullName evidence="1">Uncharacterized protein</fullName>
    </submittedName>
</protein>
<name>A0AAV7TSE2_PLEWA</name>